<evidence type="ECO:0000256" key="1">
    <source>
        <dbReference type="ARBA" id="ARBA00004123"/>
    </source>
</evidence>
<feature type="compositionally biased region" description="Polar residues" evidence="7">
    <location>
        <begin position="244"/>
        <end position="262"/>
    </location>
</feature>
<organism evidence="8 10">
    <name type="scientific">Crassostrea virginica</name>
    <name type="common">Eastern oyster</name>
    <dbReference type="NCBI Taxonomy" id="6565"/>
    <lineage>
        <taxon>Eukaryota</taxon>
        <taxon>Metazoa</taxon>
        <taxon>Spiralia</taxon>
        <taxon>Lophotrochozoa</taxon>
        <taxon>Mollusca</taxon>
        <taxon>Bivalvia</taxon>
        <taxon>Autobranchia</taxon>
        <taxon>Pteriomorphia</taxon>
        <taxon>Ostreida</taxon>
        <taxon>Ostreoidea</taxon>
        <taxon>Ostreidae</taxon>
        <taxon>Crassostrea</taxon>
    </lineage>
</organism>
<dbReference type="PANTHER" id="PTHR15217:SF0">
    <property type="entry name" value="PRE-MRNA-SPLICING REGULATOR WTAP"/>
    <property type="match status" value="1"/>
</dbReference>
<gene>
    <name evidence="9 10 11 12" type="primary">LOC111103794</name>
</gene>
<evidence type="ECO:0000313" key="8">
    <source>
        <dbReference type="Proteomes" id="UP000694844"/>
    </source>
</evidence>
<keyword evidence="6" id="KW-0175">Coiled coil</keyword>
<evidence type="ECO:0000313" key="12">
    <source>
        <dbReference type="RefSeq" id="XP_022292981.1"/>
    </source>
</evidence>
<dbReference type="GO" id="GO:0000381">
    <property type="term" value="P:regulation of alternative mRNA splicing, via spliceosome"/>
    <property type="evidence" value="ECO:0007669"/>
    <property type="project" value="InterPro"/>
</dbReference>
<protein>
    <submittedName>
        <fullName evidence="9 10">Pre-mRNA-splicing regulator WTAP-like</fullName>
    </submittedName>
</protein>
<keyword evidence="4" id="KW-0508">mRNA splicing</keyword>
<dbReference type="KEGG" id="cvn:111103794"/>
<dbReference type="RefSeq" id="XP_022292981.1">
    <property type="nucleotide sequence ID" value="XM_022437273.1"/>
</dbReference>
<dbReference type="RefSeq" id="XP_022292979.1">
    <property type="nucleotide sequence ID" value="XM_022437271.1"/>
</dbReference>
<dbReference type="AlphaFoldDB" id="A0A8B8AQQ7"/>
<evidence type="ECO:0000256" key="2">
    <source>
        <dbReference type="ARBA" id="ARBA00010313"/>
    </source>
</evidence>
<evidence type="ECO:0000256" key="3">
    <source>
        <dbReference type="ARBA" id="ARBA00022664"/>
    </source>
</evidence>
<dbReference type="GeneID" id="111103794"/>
<dbReference type="PANTHER" id="PTHR15217">
    <property type="entry name" value="WILMS' TUMOR 1-ASSOCIATING PROTEIN"/>
    <property type="match status" value="1"/>
</dbReference>
<evidence type="ECO:0000256" key="4">
    <source>
        <dbReference type="ARBA" id="ARBA00023187"/>
    </source>
</evidence>
<dbReference type="GO" id="GO:0016556">
    <property type="term" value="P:mRNA modification"/>
    <property type="evidence" value="ECO:0007669"/>
    <property type="project" value="InterPro"/>
</dbReference>
<feature type="compositionally biased region" description="Basic and acidic residues" evidence="7">
    <location>
        <begin position="269"/>
        <end position="300"/>
    </location>
</feature>
<dbReference type="Proteomes" id="UP000694844">
    <property type="component" value="Chromosome 7"/>
</dbReference>
<comment type="similarity">
    <text evidence="2">Belongs to the fl(2)d family.</text>
</comment>
<dbReference type="RefSeq" id="XP_022292977.1">
    <property type="nucleotide sequence ID" value="XM_022437269.1"/>
</dbReference>
<feature type="compositionally biased region" description="Polar residues" evidence="7">
    <location>
        <begin position="343"/>
        <end position="374"/>
    </location>
</feature>
<feature type="coiled-coil region" evidence="6">
    <location>
        <begin position="14"/>
        <end position="145"/>
    </location>
</feature>
<evidence type="ECO:0000313" key="10">
    <source>
        <dbReference type="RefSeq" id="XP_022292978.1"/>
    </source>
</evidence>
<evidence type="ECO:0000256" key="7">
    <source>
        <dbReference type="SAM" id="MobiDB-lite"/>
    </source>
</evidence>
<dbReference type="Pfam" id="PF17098">
    <property type="entry name" value="Wtap"/>
    <property type="match status" value="1"/>
</dbReference>
<dbReference type="GO" id="GO:0005634">
    <property type="term" value="C:nucleus"/>
    <property type="evidence" value="ECO:0007669"/>
    <property type="project" value="UniProtKB-SubCell"/>
</dbReference>
<reference evidence="9 10" key="1">
    <citation type="submission" date="2025-04" db="UniProtKB">
        <authorList>
            <consortium name="RefSeq"/>
        </authorList>
    </citation>
    <scope>IDENTIFICATION</scope>
    <source>
        <tissue evidence="9 10">Whole sample</tissue>
    </source>
</reference>
<dbReference type="GO" id="GO:0008380">
    <property type="term" value="P:RNA splicing"/>
    <property type="evidence" value="ECO:0007669"/>
    <property type="project" value="UniProtKB-KW"/>
</dbReference>
<keyword evidence="3" id="KW-0507">mRNA processing</keyword>
<sequence>MESPSSPKRARSDVDLTELSKEELINRIKEQEKTIRQLEEKQRISKADDKDFKELEAKLKQHQRDAARRENTLVHRLTTKEQELQDYLNQIQEFKQSQTQNKAQLQTMLLDPAVNLVFQRMTKEMEECQEKLKQTQNELSAWKFTPDSQTGKRLMAKCRMLLQENEELGKVITSGRTAKLEGEIAAQKQLVQEMKGNQSELDEFLGDLEEDVEGMQSMIYALQQQLKETKEQVTKLEEENVTLKSSLQTSAPSQTSNSAIPTSPTPEVKNIKQEMDTDPIKQEIKCERTREFEEASERTLHRWSSQEEVMDTDQDSRDVPEVNHVQDRLQTPAPTGGVKCSDYESSQDGWSSPNPQTKDDINGSSKHAPQSDSTPEMDHLSDKGYTGGGDLIPNGVNRTPLQEEMGEA</sequence>
<dbReference type="RefSeq" id="XP_022292978.1">
    <property type="nucleotide sequence ID" value="XM_022437270.1"/>
</dbReference>
<feature type="compositionally biased region" description="Basic and acidic residues" evidence="7">
    <location>
        <begin position="314"/>
        <end position="327"/>
    </location>
</feature>
<keyword evidence="8" id="KW-1185">Reference proteome</keyword>
<evidence type="ECO:0000313" key="11">
    <source>
        <dbReference type="RefSeq" id="XP_022292979.1"/>
    </source>
</evidence>
<dbReference type="GO" id="GO:0006397">
    <property type="term" value="P:mRNA processing"/>
    <property type="evidence" value="ECO:0007669"/>
    <property type="project" value="UniProtKB-KW"/>
</dbReference>
<evidence type="ECO:0000256" key="5">
    <source>
        <dbReference type="ARBA" id="ARBA00023242"/>
    </source>
</evidence>
<dbReference type="Gene3D" id="1.20.5.340">
    <property type="match status" value="1"/>
</dbReference>
<dbReference type="InterPro" id="IPR033757">
    <property type="entry name" value="WTAP"/>
</dbReference>
<feature type="region of interest" description="Disordered" evidence="7">
    <location>
        <begin position="244"/>
        <end position="408"/>
    </location>
</feature>
<comment type="subcellular location">
    <subcellularLocation>
        <location evidence="1">Nucleus</location>
    </subcellularLocation>
</comment>
<evidence type="ECO:0000256" key="6">
    <source>
        <dbReference type="SAM" id="Coils"/>
    </source>
</evidence>
<accession>A0A8B8AQQ7</accession>
<evidence type="ECO:0000313" key="9">
    <source>
        <dbReference type="RefSeq" id="XP_022292977.1"/>
    </source>
</evidence>
<proteinExistence type="inferred from homology"/>
<dbReference type="OrthoDB" id="3366661at2759"/>
<name>A0A8B8AQQ7_CRAVI</name>
<keyword evidence="5" id="KW-0539">Nucleus</keyword>